<evidence type="ECO:0000313" key="7">
    <source>
        <dbReference type="WBParaSite" id="PSAMB.scaffold1643size29111.g14155.t1"/>
    </source>
</evidence>
<accession>A0A914V832</accession>
<keyword evidence="2" id="KW-0217">Developmental protein</keyword>
<protein>
    <submittedName>
        <fullName evidence="7">Uncharacterized protein</fullName>
    </submittedName>
</protein>
<dbReference type="AlphaFoldDB" id="A0A914V832"/>
<comment type="subcellular location">
    <subcellularLocation>
        <location evidence="1">Nucleus</location>
    </subcellularLocation>
</comment>
<evidence type="ECO:0000256" key="4">
    <source>
        <dbReference type="ARBA" id="ARBA00025806"/>
    </source>
</evidence>
<dbReference type="PANTHER" id="PTHR12972">
    <property type="entry name" value="DOWNSTREAM NEIGHBOR OF SON"/>
    <property type="match status" value="1"/>
</dbReference>
<evidence type="ECO:0000256" key="2">
    <source>
        <dbReference type="ARBA" id="ARBA00022473"/>
    </source>
</evidence>
<reference evidence="7" key="1">
    <citation type="submission" date="2022-11" db="UniProtKB">
        <authorList>
            <consortium name="WormBaseParasite"/>
        </authorList>
    </citation>
    <scope>IDENTIFICATION</scope>
</reference>
<feature type="region of interest" description="Disordered" evidence="5">
    <location>
        <begin position="406"/>
        <end position="425"/>
    </location>
</feature>
<comment type="similarity">
    <text evidence="4">Belongs to the DONSON family.</text>
</comment>
<feature type="compositionally biased region" description="Polar residues" evidence="5">
    <location>
        <begin position="410"/>
        <end position="424"/>
    </location>
</feature>
<evidence type="ECO:0000256" key="5">
    <source>
        <dbReference type="SAM" id="MobiDB-lite"/>
    </source>
</evidence>
<dbReference type="InterPro" id="IPR024861">
    <property type="entry name" value="Donson"/>
</dbReference>
<feature type="region of interest" description="Disordered" evidence="5">
    <location>
        <begin position="1"/>
        <end position="97"/>
    </location>
</feature>
<evidence type="ECO:0000256" key="3">
    <source>
        <dbReference type="ARBA" id="ARBA00023242"/>
    </source>
</evidence>
<dbReference type="PANTHER" id="PTHR12972:SF0">
    <property type="entry name" value="PROTEIN DOWNSTREAM NEIGHBOR OF SON"/>
    <property type="match status" value="1"/>
</dbReference>
<proteinExistence type="inferred from homology"/>
<organism evidence="6 7">
    <name type="scientific">Plectus sambesii</name>
    <dbReference type="NCBI Taxonomy" id="2011161"/>
    <lineage>
        <taxon>Eukaryota</taxon>
        <taxon>Metazoa</taxon>
        <taxon>Ecdysozoa</taxon>
        <taxon>Nematoda</taxon>
        <taxon>Chromadorea</taxon>
        <taxon>Plectida</taxon>
        <taxon>Plectina</taxon>
        <taxon>Plectoidea</taxon>
        <taxon>Plectidae</taxon>
        <taxon>Plectus</taxon>
    </lineage>
</organism>
<dbReference type="WBParaSite" id="PSAMB.scaffold1643size29111.g14155.t1">
    <property type="protein sequence ID" value="PSAMB.scaffold1643size29111.g14155.t1"/>
    <property type="gene ID" value="PSAMB.scaffold1643size29111.g14155"/>
</dbReference>
<evidence type="ECO:0000313" key="6">
    <source>
        <dbReference type="Proteomes" id="UP000887566"/>
    </source>
</evidence>
<keyword evidence="6" id="KW-1185">Reference proteome</keyword>
<feature type="region of interest" description="Disordered" evidence="5">
    <location>
        <begin position="343"/>
        <end position="363"/>
    </location>
</feature>
<feature type="compositionally biased region" description="Basic and acidic residues" evidence="5">
    <location>
        <begin position="79"/>
        <end position="88"/>
    </location>
</feature>
<feature type="compositionally biased region" description="Polar residues" evidence="5">
    <location>
        <begin position="46"/>
        <end position="65"/>
    </location>
</feature>
<name>A0A914V832_9BILA</name>
<dbReference type="Proteomes" id="UP000887566">
    <property type="component" value="Unplaced"/>
</dbReference>
<dbReference type="GO" id="GO:0033260">
    <property type="term" value="P:nuclear DNA replication"/>
    <property type="evidence" value="ECO:0007669"/>
    <property type="project" value="TreeGrafter"/>
</dbReference>
<evidence type="ECO:0000256" key="1">
    <source>
        <dbReference type="ARBA" id="ARBA00004123"/>
    </source>
</evidence>
<dbReference type="GO" id="GO:0005634">
    <property type="term" value="C:nucleus"/>
    <property type="evidence" value="ECO:0007669"/>
    <property type="project" value="UniProtKB-SubCell"/>
</dbReference>
<keyword evidence="3" id="KW-0539">Nucleus</keyword>
<sequence length="601" mass="65512">MTSQQSPAWKNPRDVMRTHLKRRSSRRLLIDKHSSSIAPNSADLCTESQPPLTSASLTGRGSGKSNPFKLSPRKRPRAAKVEKGKENCDPDLEDSNANAPFSLRVKVSRLESLEEDKQQSVSSAHFELADVYAVDFSDLHLVHSTPKESVVVGVQERTKRTSGPIDLRPGTMLRIARKKPFPWMPTGAAGTTPGSVLVQTKGAESSLGVQMFASGREDKDAPFMARLHAATLYWQYPDIPWMTTFPRLDDRPKLASSRDSPVPSIATLGEQLATSLNQQWQESFEQLFCSWKSGDRDSFYVCCPNLTIVFLKTERNGETIPKAVVTPTTLGLRQALRDEEIEYEMPLRSSSSRRSSRETAGSDSNTFCTTLAADVTHSQPPILNTNGLSSAAVSAVAEKLNCIEPPATSGCDSDTSPNKLNSSNESDHAAWLHDIGISPLTTLKLRRYSSVSDRSTGSSGSTEDAAKSAVVVTDSSSLQGLFNLVFSSKLCRAVTGPQAGLPPTLIADRPFQNSALKALKKSSQIMRRSGKEQQFVFELDGGPIMPSHVRRLIDVFAVSNNDEATVTVVGRSAYPGLNAVVDAERFADITEFAVEGGKFCW</sequence>